<reference evidence="1 2" key="1">
    <citation type="submission" date="2017-03" db="EMBL/GenBank/DDBJ databases">
        <authorList>
            <person name="Afonso C.L."/>
            <person name="Miller P.J."/>
            <person name="Scott M.A."/>
            <person name="Spackman E."/>
            <person name="Goraichik I."/>
            <person name="Dimitrov K.M."/>
            <person name="Suarez D.L."/>
            <person name="Swayne D.E."/>
        </authorList>
    </citation>
    <scope>NUCLEOTIDE SEQUENCE [LARGE SCALE GENOMIC DNA]</scope>
    <source>
        <strain evidence="1">PRJEB14757</strain>
    </source>
</reference>
<gene>
    <name evidence="1" type="ORF">MTBBW1_600061</name>
</gene>
<dbReference type="AlphaFoldDB" id="A0A1W1HI97"/>
<evidence type="ECO:0000313" key="1">
    <source>
        <dbReference type="EMBL" id="SLM32231.1"/>
    </source>
</evidence>
<accession>A0A1W1HI97</accession>
<sequence>MIATIEKMKVVLKTGCYRDFHIKPFNSIYWHPSYHTKKDFTLSVTRSPKNGDYVRESVNWQMKDAHIFLIIIKMPHTQGLTMIAMAGI</sequence>
<protein>
    <submittedName>
        <fullName evidence="1">Uncharacterized protein</fullName>
    </submittedName>
</protein>
<name>A0A1W1HI97_9BACT</name>
<evidence type="ECO:0000313" key="2">
    <source>
        <dbReference type="Proteomes" id="UP000191931"/>
    </source>
</evidence>
<organism evidence="1 2">
    <name type="scientific">Desulfamplus magnetovallimortis</name>
    <dbReference type="NCBI Taxonomy" id="1246637"/>
    <lineage>
        <taxon>Bacteria</taxon>
        <taxon>Pseudomonadati</taxon>
        <taxon>Thermodesulfobacteriota</taxon>
        <taxon>Desulfobacteria</taxon>
        <taxon>Desulfobacterales</taxon>
        <taxon>Desulfobacteraceae</taxon>
        <taxon>Desulfamplus</taxon>
    </lineage>
</organism>
<dbReference type="EMBL" id="FWEV01000304">
    <property type="protein sequence ID" value="SLM32231.1"/>
    <property type="molecule type" value="Genomic_DNA"/>
</dbReference>
<keyword evidence="2" id="KW-1185">Reference proteome</keyword>
<proteinExistence type="predicted"/>
<dbReference type="STRING" id="1246637.MTBBW1_600061"/>
<dbReference type="Proteomes" id="UP000191931">
    <property type="component" value="Unassembled WGS sequence"/>
</dbReference>